<dbReference type="GO" id="GO:0003677">
    <property type="term" value="F:DNA binding"/>
    <property type="evidence" value="ECO:0007669"/>
    <property type="project" value="InterPro"/>
</dbReference>
<dbReference type="EMBL" id="MIJE01000022">
    <property type="protein sequence ID" value="OEF96993.1"/>
    <property type="molecule type" value="Genomic_DNA"/>
</dbReference>
<proteinExistence type="predicted"/>
<dbReference type="RefSeq" id="WP_069643039.1">
    <property type="nucleotide sequence ID" value="NZ_MIJE01000022.1"/>
</dbReference>
<dbReference type="GO" id="GO:0046872">
    <property type="term" value="F:metal ion binding"/>
    <property type="evidence" value="ECO:0007669"/>
    <property type="project" value="InterPro"/>
</dbReference>
<dbReference type="CDD" id="cd10155">
    <property type="entry name" value="BsYrkD-like_DUF156"/>
    <property type="match status" value="1"/>
</dbReference>
<dbReference type="Pfam" id="PF02583">
    <property type="entry name" value="Trns_repr_metal"/>
    <property type="match status" value="1"/>
</dbReference>
<dbReference type="STRING" id="766136.BHF68_05155"/>
<dbReference type="Gene3D" id="1.20.58.1000">
    <property type="entry name" value="Metal-sensitive repressor, helix protomer"/>
    <property type="match status" value="1"/>
</dbReference>
<name>A0A1E5G265_9FIRM</name>
<dbReference type="GO" id="GO:0045892">
    <property type="term" value="P:negative regulation of DNA-templated transcription"/>
    <property type="evidence" value="ECO:0007669"/>
    <property type="project" value="UniProtKB-ARBA"/>
</dbReference>
<keyword evidence="2" id="KW-1185">Reference proteome</keyword>
<reference evidence="1 2" key="1">
    <citation type="submission" date="2016-09" db="EMBL/GenBank/DDBJ databases">
        <title>Draft genome sequence for the type strain of Desulfuribacillus alkaliarsenatis AHT28, an obligately anaerobic, sulfidogenic bacterium isolated from Russian soda lake sediments.</title>
        <authorList>
            <person name="Abin C.A."/>
            <person name="Hollibaugh J.T."/>
        </authorList>
    </citation>
    <scope>NUCLEOTIDE SEQUENCE [LARGE SCALE GENOMIC DNA]</scope>
    <source>
        <strain evidence="1 2">AHT28</strain>
    </source>
</reference>
<dbReference type="InterPro" id="IPR003735">
    <property type="entry name" value="Metal_Tscrpt_repr"/>
</dbReference>
<evidence type="ECO:0000313" key="2">
    <source>
        <dbReference type="Proteomes" id="UP000094296"/>
    </source>
</evidence>
<accession>A0A1E5G265</accession>
<dbReference type="InterPro" id="IPR038390">
    <property type="entry name" value="Metal_Tscrpt_repr_sf"/>
</dbReference>
<dbReference type="OrthoDB" id="9798732at2"/>
<organism evidence="1 2">
    <name type="scientific">Desulfuribacillus alkaliarsenatis</name>
    <dbReference type="NCBI Taxonomy" id="766136"/>
    <lineage>
        <taxon>Bacteria</taxon>
        <taxon>Bacillati</taxon>
        <taxon>Bacillota</taxon>
        <taxon>Desulfuribacillia</taxon>
        <taxon>Desulfuribacillales</taxon>
        <taxon>Desulfuribacillaceae</taxon>
        <taxon>Desulfuribacillus</taxon>
    </lineage>
</organism>
<dbReference type="AlphaFoldDB" id="A0A1E5G265"/>
<gene>
    <name evidence="1" type="ORF">BHF68_05155</name>
</gene>
<dbReference type="Proteomes" id="UP000094296">
    <property type="component" value="Unassembled WGS sequence"/>
</dbReference>
<protein>
    <submittedName>
        <fullName evidence="1">Cytoplasmic protein</fullName>
    </submittedName>
</protein>
<dbReference type="PANTHER" id="PTHR33677">
    <property type="entry name" value="TRANSCRIPTIONAL REPRESSOR FRMR-RELATED"/>
    <property type="match status" value="1"/>
</dbReference>
<dbReference type="PANTHER" id="PTHR33677:SF5">
    <property type="entry name" value="TRANSCRIPTIONAL REPRESSOR FRMR"/>
    <property type="match status" value="1"/>
</dbReference>
<comment type="caution">
    <text evidence="1">The sequence shown here is derived from an EMBL/GenBank/DDBJ whole genome shotgun (WGS) entry which is preliminary data.</text>
</comment>
<sequence length="86" mass="9735">MEYNKQLKNRLKRVEGQINGILRMIEEGKDCREVVMQLSAARSALDKTIAVVVSENLEACIRAQMEKGEGTEELIQEAVNMLVKSR</sequence>
<evidence type="ECO:0000313" key="1">
    <source>
        <dbReference type="EMBL" id="OEF96993.1"/>
    </source>
</evidence>